<dbReference type="RefSeq" id="XP_011134142.1">
    <property type="nucleotide sequence ID" value="XM_011135840.1"/>
</dbReference>
<evidence type="ECO:0000313" key="1">
    <source>
        <dbReference type="EMBL" id="EZG44637.1"/>
    </source>
</evidence>
<dbReference type="AlphaFoldDB" id="A0A023AZV3"/>
<name>A0A023AZV3_GRENI</name>
<comment type="caution">
    <text evidence="1">The sequence shown here is derived from an EMBL/GenBank/DDBJ whole genome shotgun (WGS) entry which is preliminary data.</text>
</comment>
<proteinExistence type="predicted"/>
<organism evidence="1 2">
    <name type="scientific">Gregarina niphandrodes</name>
    <name type="common">Septate eugregarine</name>
    <dbReference type="NCBI Taxonomy" id="110365"/>
    <lineage>
        <taxon>Eukaryota</taxon>
        <taxon>Sar</taxon>
        <taxon>Alveolata</taxon>
        <taxon>Apicomplexa</taxon>
        <taxon>Conoidasida</taxon>
        <taxon>Gregarinasina</taxon>
        <taxon>Eugregarinorida</taxon>
        <taxon>Gregarinidae</taxon>
        <taxon>Gregarina</taxon>
    </lineage>
</organism>
<accession>A0A023AZV3</accession>
<evidence type="ECO:0000313" key="2">
    <source>
        <dbReference type="Proteomes" id="UP000019763"/>
    </source>
</evidence>
<dbReference type="VEuPathDB" id="CryptoDB:GNI_145030"/>
<sequence>MRGCRSYGCIDEGISGLLLLQMKPIQKVLCPHTLELAPDEAVYYLVRTTALKKLLEESDDTEASVWSVPISAAKLKEATRTKDLNVAEVVVGTTESVWQDAPQPYASEGRLLSPAAYEKLNYYRSVYRFKASGQHHFLTRKGLTFESILRSIHYHDQPRLSRNTTTIPTVELFQYPIEDTCQIENNSFADFIIKGRVTDIIAPAEVLIALERTTSCAITTTPASSCSDEQ</sequence>
<protein>
    <submittedName>
        <fullName evidence="1">Uncharacterized protein</fullName>
    </submittedName>
</protein>
<keyword evidence="2" id="KW-1185">Reference proteome</keyword>
<dbReference type="Proteomes" id="UP000019763">
    <property type="component" value="Unassembled WGS sequence"/>
</dbReference>
<dbReference type="EMBL" id="AFNH02001074">
    <property type="protein sequence ID" value="EZG44637.1"/>
    <property type="molecule type" value="Genomic_DNA"/>
</dbReference>
<reference evidence="1" key="1">
    <citation type="submission" date="2013-12" db="EMBL/GenBank/DDBJ databases">
        <authorList>
            <person name="Omoto C.K."/>
            <person name="Sibley D."/>
            <person name="Venepally P."/>
            <person name="Hadjithomas M."/>
            <person name="Karamycheva S."/>
            <person name="Brunk B."/>
            <person name="Roos D."/>
            <person name="Caler E."/>
            <person name="Lorenzi H."/>
        </authorList>
    </citation>
    <scope>NUCLEOTIDE SEQUENCE</scope>
</reference>
<dbReference type="GeneID" id="22915119"/>
<gene>
    <name evidence="1" type="ORF">GNI_145030</name>
</gene>